<evidence type="ECO:0000313" key="1">
    <source>
        <dbReference type="Proteomes" id="UP000504634"/>
    </source>
</evidence>
<sequence>MDLDSRQVTIEKQASALDLIKAGSVDSDDIVRRELQLVALLPPGVSNGSRGLLTQQRTYVLDMLRGGLDSNKISVKLLECLPSCINFLFRGDPINCTMVEEIMRFSSLKMAAETTTVNENSSEVKVALKLLAQMVLMKPCRLIGTKRKNSYNVFDGCSSSKSARVTDPVPKFVGRFDGAALAGSLNIQDFKAGGSTGPISSRLKYKLNKPPAWRPQLQFSSNQKDITEGREWLRACEAQGNHFQLNVQRSLCPSNMNGPPHGSVSYFHHAQEFALSGTPELFRFVARQASGPEAKVTELPSELSKPQND</sequence>
<dbReference type="Proteomes" id="UP000504634">
    <property type="component" value="Unplaced"/>
</dbReference>
<evidence type="ECO:0000313" key="2">
    <source>
        <dbReference type="RefSeq" id="XP_030379212.1"/>
    </source>
</evidence>
<proteinExistence type="predicted"/>
<keyword evidence="1" id="KW-1185">Reference proteome</keyword>
<accession>A0A6J2TWE2</accession>
<dbReference type="GeneID" id="115627620"/>
<organism evidence="1 2">
    <name type="scientific">Drosophila lebanonensis</name>
    <name type="common">Fruit fly</name>
    <name type="synonym">Scaptodrosophila lebanonensis</name>
    <dbReference type="NCBI Taxonomy" id="7225"/>
    <lineage>
        <taxon>Eukaryota</taxon>
        <taxon>Metazoa</taxon>
        <taxon>Ecdysozoa</taxon>
        <taxon>Arthropoda</taxon>
        <taxon>Hexapoda</taxon>
        <taxon>Insecta</taxon>
        <taxon>Pterygota</taxon>
        <taxon>Neoptera</taxon>
        <taxon>Endopterygota</taxon>
        <taxon>Diptera</taxon>
        <taxon>Brachycera</taxon>
        <taxon>Muscomorpha</taxon>
        <taxon>Ephydroidea</taxon>
        <taxon>Drosophilidae</taxon>
        <taxon>Scaptodrosophila</taxon>
    </lineage>
</organism>
<gene>
    <name evidence="2" type="primary">LOC115627620</name>
</gene>
<reference evidence="2" key="1">
    <citation type="submission" date="2025-08" db="UniProtKB">
        <authorList>
            <consortium name="RefSeq"/>
        </authorList>
    </citation>
    <scope>IDENTIFICATION</scope>
    <source>
        <strain evidence="2">11010-0011.00</strain>
        <tissue evidence="2">Whole body</tissue>
    </source>
</reference>
<dbReference type="AlphaFoldDB" id="A0A6J2TWE2"/>
<dbReference type="RefSeq" id="XP_030379212.1">
    <property type="nucleotide sequence ID" value="XM_030523352.1"/>
</dbReference>
<protein>
    <submittedName>
        <fullName evidence="2">Uncharacterized protein LOC115627620 isoform X1</fullName>
    </submittedName>
</protein>
<name>A0A6J2TWE2_DROLE</name>